<evidence type="ECO:0000256" key="1">
    <source>
        <dbReference type="SAM" id="SignalP"/>
    </source>
</evidence>
<feature type="signal peptide" evidence="1">
    <location>
        <begin position="1"/>
        <end position="24"/>
    </location>
</feature>
<accession>A0A6S8UXM0</accession>
<dbReference type="EMBL" id="HBIO01013793">
    <property type="protein sequence ID" value="CAE0465833.1"/>
    <property type="molecule type" value="Transcribed_RNA"/>
</dbReference>
<dbReference type="EMBL" id="HBIO01013797">
    <property type="protein sequence ID" value="CAE0465836.1"/>
    <property type="molecule type" value="Transcribed_RNA"/>
</dbReference>
<reference evidence="2" key="1">
    <citation type="submission" date="2021-01" db="EMBL/GenBank/DDBJ databases">
        <authorList>
            <person name="Corre E."/>
            <person name="Pelletier E."/>
            <person name="Niang G."/>
            <person name="Scheremetjew M."/>
            <person name="Finn R."/>
            <person name="Kale V."/>
            <person name="Holt S."/>
            <person name="Cochrane G."/>
            <person name="Meng A."/>
            <person name="Brown T."/>
            <person name="Cohen L."/>
        </authorList>
    </citation>
    <scope>NUCLEOTIDE SEQUENCE</scope>
    <source>
        <strain evidence="2">MM31A-1</strain>
    </source>
</reference>
<feature type="chain" id="PRO_5036393549" description="DUF2470 domain-containing protein" evidence="1">
    <location>
        <begin position="25"/>
        <end position="351"/>
    </location>
</feature>
<dbReference type="AlphaFoldDB" id="A0A6S8UXM0"/>
<protein>
    <recommendedName>
        <fullName evidence="4">DUF2470 domain-containing protein</fullName>
    </recommendedName>
</protein>
<keyword evidence="1" id="KW-0732">Signal</keyword>
<proteinExistence type="predicted"/>
<sequence length="351" mass="38747">MKVSAQTLLGLTLLICLKAQDVSSFSPPSWAVRSAQSFNSIDSSTPRTRATTISRSRVRNNFHLFEAKSNNGATTPTLPTPMTPDQEDFAKGYINKHHSDVIVSFVEAFTPLGVIQAQKNAFSGGSYVIQEAKLVGIHYDDDGGHPYITLDVTVQIRGEKQPQLNSAVKVYLDAQPNAKVMTYSKNQKPVVPPNDQLHNPNQLDDFIRRMNRLSCIVGAPDMTGKLVQLGFQLGGRTLSLLEENMYLNQVPHNRFVRQYFYDLAADATLEAVKACSDGKISNLMKVVTLFPEMNPAMMDSYRIGTLLELTRDVALNLAERNLRVRICVQQSMGVGIFTGTPKQLSGAAILL</sequence>
<name>A0A6S8UXM0_9STRA</name>
<evidence type="ECO:0008006" key="4">
    <source>
        <dbReference type="Google" id="ProtNLM"/>
    </source>
</evidence>
<evidence type="ECO:0000313" key="3">
    <source>
        <dbReference type="EMBL" id="CAE0465836.1"/>
    </source>
</evidence>
<gene>
    <name evidence="2" type="ORF">CDEB00056_LOCUS10674</name>
    <name evidence="3" type="ORF">CDEB00056_LOCUS10677</name>
</gene>
<organism evidence="2">
    <name type="scientific">Chaetoceros debilis</name>
    <dbReference type="NCBI Taxonomy" id="122233"/>
    <lineage>
        <taxon>Eukaryota</taxon>
        <taxon>Sar</taxon>
        <taxon>Stramenopiles</taxon>
        <taxon>Ochrophyta</taxon>
        <taxon>Bacillariophyta</taxon>
        <taxon>Coscinodiscophyceae</taxon>
        <taxon>Chaetocerotophycidae</taxon>
        <taxon>Chaetocerotales</taxon>
        <taxon>Chaetocerotaceae</taxon>
        <taxon>Chaetoceros</taxon>
    </lineage>
</organism>
<evidence type="ECO:0000313" key="2">
    <source>
        <dbReference type="EMBL" id="CAE0465833.1"/>
    </source>
</evidence>